<organism evidence="1 2">
    <name type="scientific">Shewanella canadensis</name>
    <dbReference type="NCBI Taxonomy" id="271096"/>
    <lineage>
        <taxon>Bacteria</taxon>
        <taxon>Pseudomonadati</taxon>
        <taxon>Pseudomonadota</taxon>
        <taxon>Gammaproteobacteria</taxon>
        <taxon>Alteromonadales</taxon>
        <taxon>Shewanellaceae</taxon>
        <taxon>Shewanella</taxon>
    </lineage>
</organism>
<gene>
    <name evidence="1" type="ORF">EKG38_05370</name>
</gene>
<sequence length="145" mass="16952">MHGYEIIHVSQIDGEFEGFDDEVLFLLMDGTCWVQDEYNYWYHYAYCPRVNILQGNGRLYIQVDGQNEIVPIRQIDGVIKSRVNGEFKGWEGDTSYELVNGQVWQQSHYKYEYKYAHRPEVLIYDPGGCQVMQVAGTSAKVRRVK</sequence>
<keyword evidence="2" id="KW-1185">Reference proteome</keyword>
<accession>A0A431WXI7</accession>
<protein>
    <submittedName>
        <fullName evidence="1">Uncharacterized protein</fullName>
    </submittedName>
</protein>
<dbReference type="Proteomes" id="UP000267448">
    <property type="component" value="Unassembled WGS sequence"/>
</dbReference>
<comment type="caution">
    <text evidence="1">The sequence shown here is derived from an EMBL/GenBank/DDBJ whole genome shotgun (WGS) entry which is preliminary data.</text>
</comment>
<evidence type="ECO:0000313" key="1">
    <source>
        <dbReference type="EMBL" id="RTR40151.1"/>
    </source>
</evidence>
<evidence type="ECO:0000313" key="2">
    <source>
        <dbReference type="Proteomes" id="UP000267448"/>
    </source>
</evidence>
<reference evidence="1 2" key="1">
    <citation type="submission" date="2018-12" db="EMBL/GenBank/DDBJ databases">
        <authorList>
            <person name="Yu L."/>
        </authorList>
    </citation>
    <scope>NUCLEOTIDE SEQUENCE [LARGE SCALE GENOMIC DNA]</scope>
    <source>
        <strain evidence="1 2">HAW-EB2</strain>
    </source>
</reference>
<dbReference type="OrthoDB" id="4750212at2"/>
<dbReference type="AlphaFoldDB" id="A0A431WXI7"/>
<proteinExistence type="predicted"/>
<name>A0A431WXI7_9GAMM</name>
<dbReference type="EMBL" id="RXNU01000002">
    <property type="protein sequence ID" value="RTR40151.1"/>
    <property type="molecule type" value="Genomic_DNA"/>
</dbReference>
<dbReference type="RefSeq" id="WP_126519221.1">
    <property type="nucleotide sequence ID" value="NZ_RXNU01000002.1"/>
</dbReference>